<dbReference type="EMBL" id="LGUA01001916">
    <property type="protein sequence ID" value="OAX77920.1"/>
    <property type="molecule type" value="Genomic_DNA"/>
</dbReference>
<feature type="compositionally biased region" description="Basic residues" evidence="1">
    <location>
        <begin position="210"/>
        <end position="220"/>
    </location>
</feature>
<feature type="compositionally biased region" description="Low complexity" evidence="1">
    <location>
        <begin position="78"/>
        <end position="88"/>
    </location>
</feature>
<feature type="compositionally biased region" description="Basic and acidic residues" evidence="1">
    <location>
        <begin position="1"/>
        <end position="10"/>
    </location>
</feature>
<feature type="compositionally biased region" description="Polar residues" evidence="1">
    <location>
        <begin position="38"/>
        <end position="57"/>
    </location>
</feature>
<organism evidence="2 3">
    <name type="scientific">Emergomyces africanus</name>
    <dbReference type="NCBI Taxonomy" id="1955775"/>
    <lineage>
        <taxon>Eukaryota</taxon>
        <taxon>Fungi</taxon>
        <taxon>Dikarya</taxon>
        <taxon>Ascomycota</taxon>
        <taxon>Pezizomycotina</taxon>
        <taxon>Eurotiomycetes</taxon>
        <taxon>Eurotiomycetidae</taxon>
        <taxon>Onygenales</taxon>
        <taxon>Ajellomycetaceae</taxon>
        <taxon>Emergomyces</taxon>
    </lineage>
</organism>
<comment type="caution">
    <text evidence="2">The sequence shown here is derived from an EMBL/GenBank/DDBJ whole genome shotgun (WGS) entry which is preliminary data.</text>
</comment>
<feature type="region of interest" description="Disordered" evidence="1">
    <location>
        <begin position="1"/>
        <end position="88"/>
    </location>
</feature>
<gene>
    <name evidence="2" type="ORF">ACJ72_07778</name>
</gene>
<dbReference type="Proteomes" id="UP000091918">
    <property type="component" value="Unassembled WGS sequence"/>
</dbReference>
<keyword evidence="3" id="KW-1185">Reference proteome</keyword>
<sequence>MSPIADKEVKNAPAESKGHIATKNGISTGDTEPRVETSDPQVQPENGNSPGPSGTESRSARQHRASVGRRVTARPHASSSSLNSLSSQIHSLSLGPAIQDDEPAIRLRNSEENPYAQHSLLAQVRDWLQHEKSKSTARTLRRTGASHAPLPDTTARDTAYVLNRDRSDSQASEGMLALEKLEQILEQYAANGKGGSSPATIGRKSSSSSLKRRSGIRGLRRGSTSDSDYSDADQPPPSADVVLDNSKTLLYGGGEADNDLGNQGVLSGASAKNKEHWL</sequence>
<feature type="compositionally biased region" description="Low complexity" evidence="1">
    <location>
        <begin position="200"/>
        <end position="209"/>
    </location>
</feature>
<name>A0A1B7NMV2_9EURO</name>
<proteinExistence type="predicted"/>
<feature type="non-terminal residue" evidence="2">
    <location>
        <position position="278"/>
    </location>
</feature>
<evidence type="ECO:0000313" key="2">
    <source>
        <dbReference type="EMBL" id="OAX77920.1"/>
    </source>
</evidence>
<dbReference type="STRING" id="1658172.A0A1B7NMV2"/>
<feature type="compositionally biased region" description="Basic residues" evidence="1">
    <location>
        <begin position="60"/>
        <end position="73"/>
    </location>
</feature>
<feature type="region of interest" description="Disordered" evidence="1">
    <location>
        <begin position="130"/>
        <end position="158"/>
    </location>
</feature>
<reference evidence="2 3" key="1">
    <citation type="submission" date="2015-07" db="EMBL/GenBank/DDBJ databases">
        <title>Emmonsia species relationships and genome sequence.</title>
        <authorList>
            <person name="Cuomo C.A."/>
            <person name="Schwartz I.S."/>
            <person name="Kenyon C."/>
            <person name="de Hoog G.S."/>
            <person name="Govender N.P."/>
            <person name="Botha A."/>
            <person name="Moreno L."/>
            <person name="de Vries M."/>
            <person name="Munoz J.F."/>
            <person name="Stielow J.B."/>
        </authorList>
    </citation>
    <scope>NUCLEOTIDE SEQUENCE [LARGE SCALE GENOMIC DNA]</scope>
    <source>
        <strain evidence="2 3">CBS 136260</strain>
    </source>
</reference>
<dbReference type="AlphaFoldDB" id="A0A1B7NMV2"/>
<protein>
    <submittedName>
        <fullName evidence="2">Uncharacterized protein</fullName>
    </submittedName>
</protein>
<evidence type="ECO:0000313" key="3">
    <source>
        <dbReference type="Proteomes" id="UP000091918"/>
    </source>
</evidence>
<accession>A0A1B7NMV2</accession>
<feature type="region of interest" description="Disordered" evidence="1">
    <location>
        <begin position="190"/>
        <end position="278"/>
    </location>
</feature>
<evidence type="ECO:0000256" key="1">
    <source>
        <dbReference type="SAM" id="MobiDB-lite"/>
    </source>
</evidence>